<dbReference type="Proteomes" id="UP000276349">
    <property type="component" value="Unassembled WGS sequence"/>
</dbReference>
<feature type="domain" description="YtkA-like" evidence="1">
    <location>
        <begin position="31"/>
        <end position="114"/>
    </location>
</feature>
<keyword evidence="3" id="KW-1185">Reference proteome</keyword>
<dbReference type="EMBL" id="RXNR01000106">
    <property type="protein sequence ID" value="RTQ86939.1"/>
    <property type="molecule type" value="Genomic_DNA"/>
</dbReference>
<dbReference type="Pfam" id="PF13115">
    <property type="entry name" value="YtkA"/>
    <property type="match status" value="1"/>
</dbReference>
<sequence>MKKNIFIIFILIISAVLSGCSLKPNVEKLYKEETPLEAEIIIPNNFSDNEKETIQVNLTQEGEKVKDADFVHFEIWKQDGTVKYYMEEANNLGNGTYSISKDFDSEGLYFVKVHAGNKGSIIMPRKQFVVGELSESDLDFLRKGAQSEIEVHEHHH</sequence>
<reference evidence="2 3" key="1">
    <citation type="submission" date="2018-12" db="EMBL/GenBank/DDBJ databases">
        <authorList>
            <person name="Yu L."/>
        </authorList>
    </citation>
    <scope>NUCLEOTIDE SEQUENCE [LARGE SCALE GENOMIC DNA]</scope>
    <source>
        <strain evidence="2 3">S5H2222</strain>
    </source>
</reference>
<proteinExistence type="predicted"/>
<gene>
    <name evidence="2" type="ORF">EKG35_19600</name>
</gene>
<evidence type="ECO:0000259" key="1">
    <source>
        <dbReference type="Pfam" id="PF13115"/>
    </source>
</evidence>
<name>A0A3S0IUG9_9BACI</name>
<dbReference type="PROSITE" id="PS51257">
    <property type="entry name" value="PROKAR_LIPOPROTEIN"/>
    <property type="match status" value="1"/>
</dbReference>
<evidence type="ECO:0000313" key="2">
    <source>
        <dbReference type="EMBL" id="RTQ86939.1"/>
    </source>
</evidence>
<dbReference type="RefSeq" id="WP_126296241.1">
    <property type="nucleotide sequence ID" value="NZ_CP185866.1"/>
</dbReference>
<protein>
    <recommendedName>
        <fullName evidence="1">YtkA-like domain-containing protein</fullName>
    </recommendedName>
</protein>
<evidence type="ECO:0000313" key="3">
    <source>
        <dbReference type="Proteomes" id="UP000276349"/>
    </source>
</evidence>
<organism evidence="2 3">
    <name type="scientific">Lysinibacillus telephonicus</name>
    <dbReference type="NCBI Taxonomy" id="1714840"/>
    <lineage>
        <taxon>Bacteria</taxon>
        <taxon>Bacillati</taxon>
        <taxon>Bacillota</taxon>
        <taxon>Bacilli</taxon>
        <taxon>Bacillales</taxon>
        <taxon>Bacillaceae</taxon>
        <taxon>Lysinibacillus</taxon>
    </lineage>
</organism>
<accession>A0A3S0IUG9</accession>
<dbReference type="OrthoDB" id="2679563at2"/>
<comment type="caution">
    <text evidence="2">The sequence shown here is derived from an EMBL/GenBank/DDBJ whole genome shotgun (WGS) entry which is preliminary data.</text>
</comment>
<dbReference type="InterPro" id="IPR032693">
    <property type="entry name" value="YtkA-like_dom"/>
</dbReference>
<dbReference type="AlphaFoldDB" id="A0A3S0IUG9"/>